<dbReference type="Gene3D" id="3.40.50.720">
    <property type="entry name" value="NAD(P)-binding Rossmann-like Domain"/>
    <property type="match status" value="1"/>
</dbReference>
<evidence type="ECO:0000313" key="5">
    <source>
        <dbReference type="EMBL" id="MFC3810933.1"/>
    </source>
</evidence>
<dbReference type="SUPFAM" id="SSF53223">
    <property type="entry name" value="Aminoacid dehydrogenase-like, N-terminal domain"/>
    <property type="match status" value="1"/>
</dbReference>
<accession>A0ABV7YU96</accession>
<sequence>MKKFGLIGFPLTHSFSKKYFTEKFADLGISGSNQYDLFELSDILKFPELLAQNADVVGINVTIPHKVNVMQFLTDIDPAAKKIGAVNVIKVNPDKSLKGYNSDYYGFKRSVEEFIGPKENMKALVLGNGGAAKAIMVALEDLGIEYKLVSRTKSETTITYDEANVLLPTHHLLVNTSPLGTYPNVDQCPDIDYEALTSEHFLHDLVYNPEVTMFMANGIKRGAKAKNGYEMLVHQAEKSWEIWNS</sequence>
<dbReference type="SUPFAM" id="SSF51735">
    <property type="entry name" value="NAD(P)-binding Rossmann-fold domains"/>
    <property type="match status" value="1"/>
</dbReference>
<evidence type="ECO:0000256" key="2">
    <source>
        <dbReference type="ARBA" id="ARBA00023002"/>
    </source>
</evidence>
<comment type="pathway">
    <text evidence="1">Metabolic intermediate biosynthesis; chorismate biosynthesis; chorismate from D-erythrose 4-phosphate and phosphoenolpyruvate: step 4/7.</text>
</comment>
<dbReference type="PANTHER" id="PTHR21089">
    <property type="entry name" value="SHIKIMATE DEHYDROGENASE"/>
    <property type="match status" value="1"/>
</dbReference>
<proteinExistence type="predicted"/>
<name>A0ABV7YU96_9BACT</name>
<dbReference type="Pfam" id="PF08501">
    <property type="entry name" value="Shikimate_dh_N"/>
    <property type="match status" value="1"/>
</dbReference>
<dbReference type="RefSeq" id="WP_379837479.1">
    <property type="nucleotide sequence ID" value="NZ_JBHRYQ010000001.1"/>
</dbReference>
<evidence type="ECO:0000256" key="1">
    <source>
        <dbReference type="ARBA" id="ARBA00004871"/>
    </source>
</evidence>
<keyword evidence="2" id="KW-0560">Oxidoreductase</keyword>
<dbReference type="Gene3D" id="3.40.50.10860">
    <property type="entry name" value="Leucine Dehydrogenase, chain A, domain 1"/>
    <property type="match status" value="1"/>
</dbReference>
<keyword evidence="3" id="KW-0028">Amino-acid biosynthesis</keyword>
<organism evidence="5 6">
    <name type="scientific">Lacihabitans lacunae</name>
    <dbReference type="NCBI Taxonomy" id="1028214"/>
    <lineage>
        <taxon>Bacteria</taxon>
        <taxon>Pseudomonadati</taxon>
        <taxon>Bacteroidota</taxon>
        <taxon>Cytophagia</taxon>
        <taxon>Cytophagales</taxon>
        <taxon>Leadbetterellaceae</taxon>
        <taxon>Lacihabitans</taxon>
    </lineage>
</organism>
<reference evidence="6" key="1">
    <citation type="journal article" date="2019" name="Int. J. Syst. Evol. Microbiol.">
        <title>The Global Catalogue of Microorganisms (GCM) 10K type strain sequencing project: providing services to taxonomists for standard genome sequencing and annotation.</title>
        <authorList>
            <consortium name="The Broad Institute Genomics Platform"/>
            <consortium name="The Broad Institute Genome Sequencing Center for Infectious Disease"/>
            <person name="Wu L."/>
            <person name="Ma J."/>
        </authorList>
    </citation>
    <scope>NUCLEOTIDE SEQUENCE [LARGE SCALE GENOMIC DNA]</scope>
    <source>
        <strain evidence="6">CECT 7956</strain>
    </source>
</reference>
<dbReference type="Proteomes" id="UP001595616">
    <property type="component" value="Unassembled WGS sequence"/>
</dbReference>
<dbReference type="EMBL" id="JBHRYQ010000001">
    <property type="protein sequence ID" value="MFC3810933.1"/>
    <property type="molecule type" value="Genomic_DNA"/>
</dbReference>
<comment type="caution">
    <text evidence="5">The sequence shown here is derived from an EMBL/GenBank/DDBJ whole genome shotgun (WGS) entry which is preliminary data.</text>
</comment>
<keyword evidence="3" id="KW-0057">Aromatic amino acid biosynthesis</keyword>
<dbReference type="InterPro" id="IPR036291">
    <property type="entry name" value="NAD(P)-bd_dom_sf"/>
</dbReference>
<protein>
    <submittedName>
        <fullName evidence="5">Shikimate dehydrogenase family protein</fullName>
    </submittedName>
</protein>
<evidence type="ECO:0000256" key="3">
    <source>
        <dbReference type="ARBA" id="ARBA00023141"/>
    </source>
</evidence>
<feature type="domain" description="Shikimate dehydrogenase substrate binding N-terminal" evidence="4">
    <location>
        <begin position="6"/>
        <end position="89"/>
    </location>
</feature>
<evidence type="ECO:0000313" key="6">
    <source>
        <dbReference type="Proteomes" id="UP001595616"/>
    </source>
</evidence>
<dbReference type="InterPro" id="IPR046346">
    <property type="entry name" value="Aminoacid_DH-like_N_sf"/>
</dbReference>
<dbReference type="PANTHER" id="PTHR21089:SF1">
    <property type="entry name" value="BIFUNCTIONAL 3-DEHYDROQUINATE DEHYDRATASE_SHIKIMATE DEHYDROGENASE, CHLOROPLASTIC"/>
    <property type="match status" value="1"/>
</dbReference>
<dbReference type="InterPro" id="IPR013708">
    <property type="entry name" value="Shikimate_DH-bd_N"/>
</dbReference>
<gene>
    <name evidence="5" type="ORF">ACFOOI_09735</name>
</gene>
<evidence type="ECO:0000259" key="4">
    <source>
        <dbReference type="Pfam" id="PF08501"/>
    </source>
</evidence>
<keyword evidence="6" id="KW-1185">Reference proteome</keyword>
<dbReference type="CDD" id="cd01065">
    <property type="entry name" value="NAD_bind_Shikimate_DH"/>
    <property type="match status" value="1"/>
</dbReference>
<dbReference type="InterPro" id="IPR022893">
    <property type="entry name" value="Shikimate_DH_fam"/>
</dbReference>